<evidence type="ECO:0000313" key="2">
    <source>
        <dbReference type="Proteomes" id="UP001156690"/>
    </source>
</evidence>
<reference evidence="2" key="1">
    <citation type="journal article" date="2019" name="Int. J. Syst. Evol. Microbiol.">
        <title>The Global Catalogue of Microorganisms (GCM) 10K type strain sequencing project: providing services to taxonomists for standard genome sequencing and annotation.</title>
        <authorList>
            <consortium name="The Broad Institute Genomics Platform"/>
            <consortium name="The Broad Institute Genome Sequencing Center for Infectious Disease"/>
            <person name="Wu L."/>
            <person name="Ma J."/>
        </authorList>
    </citation>
    <scope>NUCLEOTIDE SEQUENCE [LARGE SCALE GENOMIC DNA]</scope>
    <source>
        <strain evidence="2">NBRC 15640</strain>
    </source>
</reference>
<dbReference type="RefSeq" id="WP_126607102.1">
    <property type="nucleotide sequence ID" value="NZ_AP025144.1"/>
</dbReference>
<protein>
    <recommendedName>
        <fullName evidence="3">ABM domain-containing protein</fullName>
    </recommendedName>
</protein>
<organism evidence="1 2">
    <name type="scientific">Vibrio penaeicida</name>
    <dbReference type="NCBI Taxonomy" id="104609"/>
    <lineage>
        <taxon>Bacteria</taxon>
        <taxon>Pseudomonadati</taxon>
        <taxon>Pseudomonadota</taxon>
        <taxon>Gammaproteobacteria</taxon>
        <taxon>Vibrionales</taxon>
        <taxon>Vibrionaceae</taxon>
        <taxon>Vibrio</taxon>
    </lineage>
</organism>
<accession>A0AAV5NKG6</accession>
<evidence type="ECO:0008006" key="3">
    <source>
        <dbReference type="Google" id="ProtNLM"/>
    </source>
</evidence>
<sequence>MNKCTEFAVFQVEKDNVSRAIELSETIFLEMNESEQVIISSNILVKTDNPEEICWHLEWISEKAAKETTEKWPSFPSTKAFQGIVVKDIYYGHFADRLNK</sequence>
<comment type="caution">
    <text evidence="1">The sequence shown here is derived from an EMBL/GenBank/DDBJ whole genome shotgun (WGS) entry which is preliminary data.</text>
</comment>
<evidence type="ECO:0000313" key="1">
    <source>
        <dbReference type="EMBL" id="GLQ70688.1"/>
    </source>
</evidence>
<proteinExistence type="predicted"/>
<dbReference type="AlphaFoldDB" id="A0AAV5NKG6"/>
<gene>
    <name evidence="1" type="ORF">GCM10007932_00480</name>
</gene>
<name>A0AAV5NKG6_9VIBR</name>
<keyword evidence="2" id="KW-1185">Reference proteome</keyword>
<dbReference type="EMBL" id="BSNX01000001">
    <property type="protein sequence ID" value="GLQ70688.1"/>
    <property type="molecule type" value="Genomic_DNA"/>
</dbReference>
<dbReference type="Proteomes" id="UP001156690">
    <property type="component" value="Unassembled WGS sequence"/>
</dbReference>